<protein>
    <recommendedName>
        <fullName evidence="3">Tyrosine kinase G-rich domain-containing protein</fullName>
    </recommendedName>
</protein>
<keyword evidence="1" id="KW-0472">Membrane</keyword>
<feature type="transmembrane region" description="Helical" evidence="1">
    <location>
        <begin position="95"/>
        <end position="114"/>
    </location>
</feature>
<feature type="non-terminal residue" evidence="2">
    <location>
        <position position="1"/>
    </location>
</feature>
<evidence type="ECO:0008006" key="3">
    <source>
        <dbReference type="Google" id="ProtNLM"/>
    </source>
</evidence>
<keyword evidence="1" id="KW-1133">Transmembrane helix</keyword>
<dbReference type="GO" id="GO:0004713">
    <property type="term" value="F:protein tyrosine kinase activity"/>
    <property type="evidence" value="ECO:0007669"/>
    <property type="project" value="TreeGrafter"/>
</dbReference>
<name>A0A382JSZ8_9ZZZZ</name>
<dbReference type="GO" id="GO:0005886">
    <property type="term" value="C:plasma membrane"/>
    <property type="evidence" value="ECO:0007669"/>
    <property type="project" value="TreeGrafter"/>
</dbReference>
<dbReference type="AlphaFoldDB" id="A0A382JSZ8"/>
<proteinExistence type="predicted"/>
<dbReference type="PANTHER" id="PTHR32309">
    <property type="entry name" value="TYROSINE-PROTEIN KINASE"/>
    <property type="match status" value="1"/>
</dbReference>
<dbReference type="InterPro" id="IPR050445">
    <property type="entry name" value="Bact_polysacc_biosynth/exp"/>
</dbReference>
<organism evidence="2">
    <name type="scientific">marine metagenome</name>
    <dbReference type="NCBI Taxonomy" id="408172"/>
    <lineage>
        <taxon>unclassified sequences</taxon>
        <taxon>metagenomes</taxon>
        <taxon>ecological metagenomes</taxon>
    </lineage>
</organism>
<reference evidence="2" key="1">
    <citation type="submission" date="2018-05" db="EMBL/GenBank/DDBJ databases">
        <authorList>
            <person name="Lanie J.A."/>
            <person name="Ng W.-L."/>
            <person name="Kazmierczak K.M."/>
            <person name="Andrzejewski T.M."/>
            <person name="Davidsen T.M."/>
            <person name="Wayne K.J."/>
            <person name="Tettelin H."/>
            <person name="Glass J.I."/>
            <person name="Rusch D."/>
            <person name="Podicherti R."/>
            <person name="Tsui H.-C.T."/>
            <person name="Winkler M.E."/>
        </authorList>
    </citation>
    <scope>NUCLEOTIDE SEQUENCE</scope>
</reference>
<gene>
    <name evidence="2" type="ORF">METZ01_LOCUS268074</name>
</gene>
<dbReference type="EMBL" id="UINC01076239">
    <property type="protein sequence ID" value="SVC15220.1"/>
    <property type="molecule type" value="Genomic_DNA"/>
</dbReference>
<accession>A0A382JSZ8</accession>
<keyword evidence="1" id="KW-0812">Transmembrane</keyword>
<evidence type="ECO:0000313" key="2">
    <source>
        <dbReference type="EMBL" id="SVC15220.1"/>
    </source>
</evidence>
<evidence type="ECO:0000256" key="1">
    <source>
        <dbReference type="SAM" id="Phobius"/>
    </source>
</evidence>
<dbReference type="PANTHER" id="PTHR32309:SF13">
    <property type="entry name" value="FERRIC ENTEROBACTIN TRANSPORT PROTEIN FEPE"/>
    <property type="match status" value="1"/>
</dbReference>
<sequence>QFLEDRISAIENEVKNAETELRLFREQNRHFDKSPSLILQEERLNQELVLQRSLMVTLKSQFEKAKIEEVEKAAMIQVIDEPFIPWEHDSPKRGIILLITTFLSFFTGIILVYSKEFMFEID</sequence>